<protein>
    <submittedName>
        <fullName evidence="2">Putative GNAT family acetyltransferase</fullName>
    </submittedName>
</protein>
<evidence type="ECO:0000313" key="3">
    <source>
        <dbReference type="Proteomes" id="UP000235786"/>
    </source>
</evidence>
<dbReference type="Proteomes" id="UP000235786">
    <property type="component" value="Unassembled WGS sequence"/>
</dbReference>
<organism evidence="2 3">
    <name type="scientific">Hyaloscypha variabilis (strain UAMH 11265 / GT02V1 / F)</name>
    <name type="common">Meliniomyces variabilis</name>
    <dbReference type="NCBI Taxonomy" id="1149755"/>
    <lineage>
        <taxon>Eukaryota</taxon>
        <taxon>Fungi</taxon>
        <taxon>Dikarya</taxon>
        <taxon>Ascomycota</taxon>
        <taxon>Pezizomycotina</taxon>
        <taxon>Leotiomycetes</taxon>
        <taxon>Helotiales</taxon>
        <taxon>Hyaloscyphaceae</taxon>
        <taxon>Hyaloscypha</taxon>
        <taxon>Hyaloscypha variabilis</taxon>
    </lineage>
</organism>
<dbReference type="PROSITE" id="PS51186">
    <property type="entry name" value="GNAT"/>
    <property type="match status" value="1"/>
</dbReference>
<dbReference type="SUPFAM" id="SSF55729">
    <property type="entry name" value="Acyl-CoA N-acyltransferases (Nat)"/>
    <property type="match status" value="1"/>
</dbReference>
<keyword evidence="3" id="KW-1185">Reference proteome</keyword>
<accession>A0A2J6QVL9</accession>
<dbReference type="InterPro" id="IPR016181">
    <property type="entry name" value="Acyl_CoA_acyltransferase"/>
</dbReference>
<evidence type="ECO:0000259" key="1">
    <source>
        <dbReference type="PROSITE" id="PS51186"/>
    </source>
</evidence>
<keyword evidence="2" id="KW-0808">Transferase</keyword>
<sequence length="210" mass="23917">MPIRQANWGDLRPAAEVAAAAFVEDSLFGELMHPHRHEHSADFARFWEQEFRVKWLQPKYTFLVAVEDGGKVAGLAIWERERNLAHRLASWYNEIEKWMWPNYAADPSKVNVLIESKPFTDHHWSGSREQTWYLDLLAVHPASQGKMFGRELVQWGMDEAKRESVCASVIAAKGKDRFYGRFGFVEVGRANVGPLAGIEGGAIMFNDVKA</sequence>
<dbReference type="PANTHER" id="PTHR42791:SF16">
    <property type="entry name" value="N-ACETYLTRANSFERASE DOMAIN-CONTAINING PROTEIN"/>
    <property type="match status" value="1"/>
</dbReference>
<dbReference type="CDD" id="cd04301">
    <property type="entry name" value="NAT_SF"/>
    <property type="match status" value="1"/>
</dbReference>
<evidence type="ECO:0000313" key="2">
    <source>
        <dbReference type="EMBL" id="PMD30314.1"/>
    </source>
</evidence>
<dbReference type="GO" id="GO:0016747">
    <property type="term" value="F:acyltransferase activity, transferring groups other than amino-acyl groups"/>
    <property type="evidence" value="ECO:0007669"/>
    <property type="project" value="InterPro"/>
</dbReference>
<dbReference type="InterPro" id="IPR052523">
    <property type="entry name" value="Trichothecene_AcTrans"/>
</dbReference>
<dbReference type="AlphaFoldDB" id="A0A2J6QVL9"/>
<proteinExistence type="predicted"/>
<dbReference type="OrthoDB" id="2832510at2759"/>
<dbReference type="Gene3D" id="3.40.630.30">
    <property type="match status" value="1"/>
</dbReference>
<reference evidence="2 3" key="1">
    <citation type="submission" date="2016-04" db="EMBL/GenBank/DDBJ databases">
        <title>A degradative enzymes factory behind the ericoid mycorrhizal symbiosis.</title>
        <authorList>
            <consortium name="DOE Joint Genome Institute"/>
            <person name="Martino E."/>
            <person name="Morin E."/>
            <person name="Grelet G."/>
            <person name="Kuo A."/>
            <person name="Kohler A."/>
            <person name="Daghino S."/>
            <person name="Barry K."/>
            <person name="Choi C."/>
            <person name="Cichocki N."/>
            <person name="Clum A."/>
            <person name="Copeland A."/>
            <person name="Hainaut M."/>
            <person name="Haridas S."/>
            <person name="Labutti K."/>
            <person name="Lindquist E."/>
            <person name="Lipzen A."/>
            <person name="Khouja H.-R."/>
            <person name="Murat C."/>
            <person name="Ohm R."/>
            <person name="Olson A."/>
            <person name="Spatafora J."/>
            <person name="Veneault-Fourrey C."/>
            <person name="Henrissat B."/>
            <person name="Grigoriev I."/>
            <person name="Martin F."/>
            <person name="Perotto S."/>
        </authorList>
    </citation>
    <scope>NUCLEOTIDE SEQUENCE [LARGE SCALE GENOMIC DNA]</scope>
    <source>
        <strain evidence="2 3">F</strain>
    </source>
</reference>
<gene>
    <name evidence="2" type="ORF">L207DRAFT_573740</name>
</gene>
<dbReference type="PANTHER" id="PTHR42791">
    <property type="entry name" value="GNAT FAMILY ACETYLTRANSFERASE"/>
    <property type="match status" value="1"/>
</dbReference>
<dbReference type="EMBL" id="KZ613968">
    <property type="protein sequence ID" value="PMD30314.1"/>
    <property type="molecule type" value="Genomic_DNA"/>
</dbReference>
<dbReference type="InterPro" id="IPR000182">
    <property type="entry name" value="GNAT_dom"/>
</dbReference>
<name>A0A2J6QVL9_HYAVF</name>
<dbReference type="STRING" id="1149755.A0A2J6QVL9"/>
<dbReference type="Pfam" id="PF00583">
    <property type="entry name" value="Acetyltransf_1"/>
    <property type="match status" value="1"/>
</dbReference>
<feature type="domain" description="N-acetyltransferase" evidence="1">
    <location>
        <begin position="1"/>
        <end position="209"/>
    </location>
</feature>